<comment type="subcellular location">
    <subcellularLocation>
        <location evidence="1">Membrane</location>
        <topology evidence="1">Single-pass type IV membrane protein</topology>
    </subcellularLocation>
</comment>
<organism evidence="10 11">
    <name type="scientific">Acrobeloides nanus</name>
    <dbReference type="NCBI Taxonomy" id="290746"/>
    <lineage>
        <taxon>Eukaryota</taxon>
        <taxon>Metazoa</taxon>
        <taxon>Ecdysozoa</taxon>
        <taxon>Nematoda</taxon>
        <taxon>Chromadorea</taxon>
        <taxon>Rhabditida</taxon>
        <taxon>Tylenchina</taxon>
        <taxon>Cephalobomorpha</taxon>
        <taxon>Cephaloboidea</taxon>
        <taxon>Cephalobidae</taxon>
        <taxon>Acrobeloides</taxon>
    </lineage>
</organism>
<keyword evidence="10" id="KW-1185">Reference proteome</keyword>
<dbReference type="InterPro" id="IPR000535">
    <property type="entry name" value="MSP_dom"/>
</dbReference>
<dbReference type="InterPro" id="IPR016763">
    <property type="entry name" value="VAP"/>
</dbReference>
<sequence>MAKPTQVLHLEPSVELTFKGPFTEVVTSHLRLHNPSDRIVYFKVKTTAPKYYCVRPNSGIMKPNETAVISVMLQPVDQASTLESERTKHKFMIQTAFANSTDTPVETFWKSADPQQVMDSKLRVHFVPGTESTAPSSSETVISDVKETTPVKAPSFGQDRDLQKETDLRRRVEHDKVNLERENRELRDRLEMIAKSAQQSGIEGMPVIQVFLIALAALLVGLILGKLF</sequence>
<dbReference type="WBParaSite" id="ACRNAN_scaffold292.g15576.t1">
    <property type="protein sequence ID" value="ACRNAN_scaffold292.g15576.t1"/>
    <property type="gene ID" value="ACRNAN_scaffold292.g15576"/>
</dbReference>
<evidence type="ECO:0000256" key="6">
    <source>
        <dbReference type="RuleBase" id="RU003425"/>
    </source>
</evidence>
<dbReference type="InterPro" id="IPR008962">
    <property type="entry name" value="PapD-like_sf"/>
</dbReference>
<dbReference type="GO" id="GO:0090158">
    <property type="term" value="P:endoplasmic reticulum membrane organization"/>
    <property type="evidence" value="ECO:0007669"/>
    <property type="project" value="TreeGrafter"/>
</dbReference>
<dbReference type="PROSITE" id="PS50202">
    <property type="entry name" value="MSP"/>
    <property type="match status" value="1"/>
</dbReference>
<evidence type="ECO:0000259" key="9">
    <source>
        <dbReference type="PROSITE" id="PS50202"/>
    </source>
</evidence>
<dbReference type="Proteomes" id="UP000887540">
    <property type="component" value="Unplaced"/>
</dbReference>
<keyword evidence="5 8" id="KW-0472">Membrane</keyword>
<dbReference type="AlphaFoldDB" id="A0A914DMJ4"/>
<proteinExistence type="inferred from homology"/>
<dbReference type="PANTHER" id="PTHR10809">
    <property type="entry name" value="VESICLE-ASSOCIATED MEMBRANE PROTEIN-ASSOCIATED PROTEIN"/>
    <property type="match status" value="1"/>
</dbReference>
<feature type="domain" description="MSP" evidence="9">
    <location>
        <begin position="7"/>
        <end position="127"/>
    </location>
</feature>
<reference evidence="11" key="1">
    <citation type="submission" date="2022-11" db="UniProtKB">
        <authorList>
            <consortium name="WormBaseParasite"/>
        </authorList>
    </citation>
    <scope>IDENTIFICATION</scope>
</reference>
<dbReference type="GO" id="GO:0005886">
    <property type="term" value="C:plasma membrane"/>
    <property type="evidence" value="ECO:0007669"/>
    <property type="project" value="TreeGrafter"/>
</dbReference>
<dbReference type="InterPro" id="IPR013783">
    <property type="entry name" value="Ig-like_fold"/>
</dbReference>
<keyword evidence="7" id="KW-0175">Coiled coil</keyword>
<dbReference type="GO" id="GO:0061817">
    <property type="term" value="P:endoplasmic reticulum-plasma membrane tethering"/>
    <property type="evidence" value="ECO:0007669"/>
    <property type="project" value="TreeGrafter"/>
</dbReference>
<evidence type="ECO:0000313" key="11">
    <source>
        <dbReference type="WBParaSite" id="ACRNAN_scaffold292.g15576.t1"/>
    </source>
</evidence>
<keyword evidence="4 8" id="KW-1133">Transmembrane helix</keyword>
<keyword evidence="6" id="KW-0963">Cytoplasm</keyword>
<dbReference type="SUPFAM" id="SSF49354">
    <property type="entry name" value="PapD-like"/>
    <property type="match status" value="1"/>
</dbReference>
<evidence type="ECO:0000256" key="8">
    <source>
        <dbReference type="SAM" id="Phobius"/>
    </source>
</evidence>
<dbReference type="Gene3D" id="2.60.40.10">
    <property type="entry name" value="Immunoglobulins"/>
    <property type="match status" value="1"/>
</dbReference>
<accession>A0A914DMJ4</accession>
<comment type="similarity">
    <text evidence="2">Belongs to the VAMP-associated protein (VAP) (TC 9.B.17) family.</text>
</comment>
<dbReference type="GO" id="GO:0033149">
    <property type="term" value="F:FFAT motif binding"/>
    <property type="evidence" value="ECO:0007669"/>
    <property type="project" value="TreeGrafter"/>
</dbReference>
<evidence type="ECO:0000256" key="7">
    <source>
        <dbReference type="SAM" id="Coils"/>
    </source>
</evidence>
<protein>
    <recommendedName>
        <fullName evidence="6">Major sperm protein</fullName>
    </recommendedName>
</protein>
<evidence type="ECO:0000256" key="2">
    <source>
        <dbReference type="ARBA" id="ARBA00008932"/>
    </source>
</evidence>
<dbReference type="PIRSF" id="PIRSF019693">
    <property type="entry name" value="VAMP-associated"/>
    <property type="match status" value="1"/>
</dbReference>
<evidence type="ECO:0000256" key="4">
    <source>
        <dbReference type="ARBA" id="ARBA00022989"/>
    </source>
</evidence>
<name>A0A914DMJ4_9BILA</name>
<dbReference type="Pfam" id="PF00635">
    <property type="entry name" value="Motile_Sperm"/>
    <property type="match status" value="1"/>
</dbReference>
<evidence type="ECO:0000256" key="1">
    <source>
        <dbReference type="ARBA" id="ARBA00004211"/>
    </source>
</evidence>
<comment type="function">
    <text evidence="6">Central component in molecular interactions underlying sperm crawling. Forms an extensive filament system that extends from sperm villipoda, along the leading edge of the pseudopod.</text>
</comment>
<evidence type="ECO:0000256" key="5">
    <source>
        <dbReference type="ARBA" id="ARBA00023136"/>
    </source>
</evidence>
<feature type="coiled-coil region" evidence="7">
    <location>
        <begin position="162"/>
        <end position="196"/>
    </location>
</feature>
<feature type="transmembrane region" description="Helical" evidence="8">
    <location>
        <begin position="207"/>
        <end position="225"/>
    </location>
</feature>
<keyword evidence="3 8" id="KW-0812">Transmembrane</keyword>
<dbReference type="GO" id="GO:0005789">
    <property type="term" value="C:endoplasmic reticulum membrane"/>
    <property type="evidence" value="ECO:0007669"/>
    <property type="project" value="InterPro"/>
</dbReference>
<keyword evidence="6" id="KW-0206">Cytoskeleton</keyword>
<dbReference type="PANTHER" id="PTHR10809:SF6">
    <property type="entry name" value="AT11025P-RELATED"/>
    <property type="match status" value="1"/>
</dbReference>
<evidence type="ECO:0000256" key="3">
    <source>
        <dbReference type="ARBA" id="ARBA00022692"/>
    </source>
</evidence>
<evidence type="ECO:0000313" key="10">
    <source>
        <dbReference type="Proteomes" id="UP000887540"/>
    </source>
</evidence>